<keyword evidence="2" id="KW-1185">Reference proteome</keyword>
<dbReference type="Proteomes" id="UP000479293">
    <property type="component" value="Unassembled WGS sequence"/>
</dbReference>
<protein>
    <submittedName>
        <fullName evidence="1">Uncharacterized protein</fullName>
    </submittedName>
</protein>
<reference evidence="1 2" key="1">
    <citation type="submission" date="2019-10" db="EMBL/GenBank/DDBJ databases">
        <title>Draft Genome Sequence of Cytophagaceae sp. SJW1-29.</title>
        <authorList>
            <person name="Choi A."/>
        </authorList>
    </citation>
    <scope>NUCLEOTIDE SEQUENCE [LARGE SCALE GENOMIC DNA]</scope>
    <source>
        <strain evidence="1 2">SJW1-29</strain>
    </source>
</reference>
<comment type="caution">
    <text evidence="1">The sequence shown here is derived from an EMBL/GenBank/DDBJ whole genome shotgun (WGS) entry which is preliminary data.</text>
</comment>
<sequence length="124" mass="14363">MEIQHLTTKRIDATHMRRYFFRVVPGKPRLLGLKNQRKITVFLSIGATVYDFQHAWKAGQPPHVINIDVPDNGQCSKIEYALLGKSGKEIPPRKVIKVSEQFEDVYEKTLHFERKEDEDSPVES</sequence>
<organism evidence="1 2">
    <name type="scientific">Salmonirosea aquatica</name>
    <dbReference type="NCBI Taxonomy" id="2654236"/>
    <lineage>
        <taxon>Bacteria</taxon>
        <taxon>Pseudomonadati</taxon>
        <taxon>Bacteroidota</taxon>
        <taxon>Cytophagia</taxon>
        <taxon>Cytophagales</taxon>
        <taxon>Spirosomataceae</taxon>
        <taxon>Salmonirosea</taxon>
    </lineage>
</organism>
<accession>A0A7C9BDY2</accession>
<gene>
    <name evidence="1" type="ORF">GBK04_25680</name>
</gene>
<evidence type="ECO:0000313" key="2">
    <source>
        <dbReference type="Proteomes" id="UP000479293"/>
    </source>
</evidence>
<dbReference type="RefSeq" id="WP_152764734.1">
    <property type="nucleotide sequence ID" value="NZ_WHLY01000002.1"/>
</dbReference>
<proteinExistence type="predicted"/>
<evidence type="ECO:0000313" key="1">
    <source>
        <dbReference type="EMBL" id="MPR36642.1"/>
    </source>
</evidence>
<name>A0A7C9BDY2_9BACT</name>
<dbReference type="AlphaFoldDB" id="A0A7C9BDY2"/>
<dbReference type="EMBL" id="WHLY01000002">
    <property type="protein sequence ID" value="MPR36642.1"/>
    <property type="molecule type" value="Genomic_DNA"/>
</dbReference>